<comment type="caution">
    <text evidence="1">The sequence shown here is derived from an EMBL/GenBank/DDBJ whole genome shotgun (WGS) entry which is preliminary data.</text>
</comment>
<dbReference type="RefSeq" id="WP_040745732.1">
    <property type="nucleotide sequence ID" value="NZ_JACHIT010000001.1"/>
</dbReference>
<evidence type="ECO:0000313" key="2">
    <source>
        <dbReference type="Proteomes" id="UP000540412"/>
    </source>
</evidence>
<dbReference type="EMBL" id="JACHIT010000001">
    <property type="protein sequence ID" value="MBB5912878.1"/>
    <property type="molecule type" value="Genomic_DNA"/>
</dbReference>
<protein>
    <submittedName>
        <fullName evidence="1">Uncharacterized protein</fullName>
    </submittedName>
</protein>
<organism evidence="1 2">
    <name type="scientific">Nocardia transvalensis</name>
    <dbReference type="NCBI Taxonomy" id="37333"/>
    <lineage>
        <taxon>Bacteria</taxon>
        <taxon>Bacillati</taxon>
        <taxon>Actinomycetota</taxon>
        <taxon>Actinomycetes</taxon>
        <taxon>Mycobacteriales</taxon>
        <taxon>Nocardiaceae</taxon>
        <taxon>Nocardia</taxon>
    </lineage>
</organism>
<dbReference type="Proteomes" id="UP000540412">
    <property type="component" value="Unassembled WGS sequence"/>
</dbReference>
<dbReference type="AlphaFoldDB" id="A0A7W9PBZ7"/>
<name>A0A7W9PBZ7_9NOCA</name>
<keyword evidence="2" id="KW-1185">Reference proteome</keyword>
<gene>
    <name evidence="1" type="ORF">BJY24_001745</name>
</gene>
<sequence>MTNAAGEWLSREAVEHLEMGPVGVYELLWLVRGAEFGLDDETAKAMVRRTVDWLLSEKGSTLVLLKWPTGEIIDDAPEGIDTSAASMFEPDASGVYLALVDSRAACEGLDRP</sequence>
<reference evidence="1 2" key="1">
    <citation type="submission" date="2020-08" db="EMBL/GenBank/DDBJ databases">
        <title>Sequencing the genomes of 1000 actinobacteria strains.</title>
        <authorList>
            <person name="Klenk H.-P."/>
        </authorList>
    </citation>
    <scope>NUCLEOTIDE SEQUENCE [LARGE SCALE GENOMIC DNA]</scope>
    <source>
        <strain evidence="1 2">DSM 43582</strain>
    </source>
</reference>
<proteinExistence type="predicted"/>
<evidence type="ECO:0000313" key="1">
    <source>
        <dbReference type="EMBL" id="MBB5912878.1"/>
    </source>
</evidence>
<accession>A0A7W9PBZ7</accession>